<dbReference type="InterPro" id="IPR031107">
    <property type="entry name" value="Small_HSP"/>
</dbReference>
<dbReference type="SUPFAM" id="SSF49764">
    <property type="entry name" value="HSP20-like chaperones"/>
    <property type="match status" value="1"/>
</dbReference>
<evidence type="ECO:0000256" key="2">
    <source>
        <dbReference type="RuleBase" id="RU003616"/>
    </source>
</evidence>
<gene>
    <name evidence="4" type="ORF">BOX37_18010</name>
</gene>
<dbReference type="Gene3D" id="2.60.40.790">
    <property type="match status" value="1"/>
</dbReference>
<dbReference type="PANTHER" id="PTHR11527">
    <property type="entry name" value="HEAT-SHOCK PROTEIN 20 FAMILY MEMBER"/>
    <property type="match status" value="1"/>
</dbReference>
<dbReference type="RefSeq" id="WP_071931628.1">
    <property type="nucleotide sequence ID" value="NZ_CP018082.1"/>
</dbReference>
<evidence type="ECO:0000313" key="5">
    <source>
        <dbReference type="Proteomes" id="UP000183810"/>
    </source>
</evidence>
<accession>A0A1J0W2F9</accession>
<evidence type="ECO:0000313" key="4">
    <source>
        <dbReference type="EMBL" id="APE38461.1"/>
    </source>
</evidence>
<dbReference type="AlphaFoldDB" id="A0A1J0W2F9"/>
<dbReference type="Proteomes" id="UP000183810">
    <property type="component" value="Chromosome"/>
</dbReference>
<sequence length="139" mass="15763">MLMRTDPVRDLDRWTQQVFGTAARPAAMPMDAWRDGEEFVVEFDLPGIDPDSLDLDVERNVVTVRASRPALDADRSMIAAERPRGVFSRQLFLGESLDTDRIRADYRNGVLRLSIPVAEKAKPRKIEIARDREPQAIDA</sequence>
<evidence type="ECO:0000259" key="3">
    <source>
        <dbReference type="PROSITE" id="PS01031"/>
    </source>
</evidence>
<organism evidence="4 5">
    <name type="scientific">Nocardia mangyaensis</name>
    <dbReference type="NCBI Taxonomy" id="2213200"/>
    <lineage>
        <taxon>Bacteria</taxon>
        <taxon>Bacillati</taxon>
        <taxon>Actinomycetota</taxon>
        <taxon>Actinomycetes</taxon>
        <taxon>Mycobacteriales</taxon>
        <taxon>Nocardiaceae</taxon>
        <taxon>Nocardia</taxon>
    </lineage>
</organism>
<dbReference type="EMBL" id="CP018082">
    <property type="protein sequence ID" value="APE38461.1"/>
    <property type="molecule type" value="Genomic_DNA"/>
</dbReference>
<feature type="domain" description="SHSP" evidence="3">
    <location>
        <begin position="21"/>
        <end position="131"/>
    </location>
</feature>
<dbReference type="InterPro" id="IPR008978">
    <property type="entry name" value="HSP20-like_chaperone"/>
</dbReference>
<dbReference type="CDD" id="cd06464">
    <property type="entry name" value="ACD_sHsps-like"/>
    <property type="match status" value="1"/>
</dbReference>
<dbReference type="InterPro" id="IPR002068">
    <property type="entry name" value="A-crystallin/Hsp20_dom"/>
</dbReference>
<dbReference type="Pfam" id="PF00011">
    <property type="entry name" value="HSP20"/>
    <property type="match status" value="1"/>
</dbReference>
<protein>
    <recommendedName>
        <fullName evidence="3">SHSP domain-containing protein</fullName>
    </recommendedName>
</protein>
<reference evidence="4" key="1">
    <citation type="submission" date="2016-11" db="EMBL/GenBank/DDBJ databases">
        <authorList>
            <person name="Jaros S."/>
            <person name="Januszkiewicz K."/>
            <person name="Wedrychowicz H."/>
        </authorList>
    </citation>
    <scope>NUCLEOTIDE SEQUENCE [LARGE SCALE GENOMIC DNA]</scope>
    <source>
        <strain evidence="4">Y48</strain>
    </source>
</reference>
<evidence type="ECO:0000256" key="1">
    <source>
        <dbReference type="PROSITE-ProRule" id="PRU00285"/>
    </source>
</evidence>
<comment type="similarity">
    <text evidence="1 2">Belongs to the small heat shock protein (HSP20) family.</text>
</comment>
<proteinExistence type="inferred from homology"/>
<dbReference type="KEGG" id="nsl:BOX37_18010"/>
<keyword evidence="5" id="KW-1185">Reference proteome</keyword>
<dbReference type="PROSITE" id="PS01031">
    <property type="entry name" value="SHSP"/>
    <property type="match status" value="1"/>
</dbReference>
<dbReference type="OrthoDB" id="5242916at2"/>
<name>A0A1J0W2F9_9NOCA</name>